<evidence type="ECO:0000313" key="1">
    <source>
        <dbReference type="EMBL" id="QHU03258.1"/>
    </source>
</evidence>
<accession>A0A6C0JHM0</accession>
<name>A0A6C0JHM0_9ZZZZ</name>
<dbReference type="AlphaFoldDB" id="A0A6C0JHM0"/>
<protein>
    <submittedName>
        <fullName evidence="1">Uncharacterized protein</fullName>
    </submittedName>
</protein>
<organism evidence="1">
    <name type="scientific">viral metagenome</name>
    <dbReference type="NCBI Taxonomy" id="1070528"/>
    <lineage>
        <taxon>unclassified sequences</taxon>
        <taxon>metagenomes</taxon>
        <taxon>organismal metagenomes</taxon>
    </lineage>
</organism>
<proteinExistence type="predicted"/>
<reference evidence="1" key="1">
    <citation type="journal article" date="2020" name="Nature">
        <title>Giant virus diversity and host interactions through global metagenomics.</title>
        <authorList>
            <person name="Schulz F."/>
            <person name="Roux S."/>
            <person name="Paez-Espino D."/>
            <person name="Jungbluth S."/>
            <person name="Walsh D.A."/>
            <person name="Denef V.J."/>
            <person name="McMahon K.D."/>
            <person name="Konstantinidis K.T."/>
            <person name="Eloe-Fadrosh E.A."/>
            <person name="Kyrpides N.C."/>
            <person name="Woyke T."/>
        </authorList>
    </citation>
    <scope>NUCLEOTIDE SEQUENCE</scope>
    <source>
        <strain evidence="1">GVMAG-M-3300026093-6</strain>
    </source>
</reference>
<dbReference type="EMBL" id="MN740373">
    <property type="protein sequence ID" value="QHU03258.1"/>
    <property type="molecule type" value="Genomic_DNA"/>
</dbReference>
<sequence length="98" mass="11707">MSIDLQLENEDIIFNYLLNKNISDFEREDMDSINTLEKKVDDYINNIEFEDLIESTPQFNTSNTNSYDWINIKYKQLVKLKITLDLITTNIISFYKKI</sequence>